<reference evidence="1 4" key="2">
    <citation type="submission" date="2021-01" db="EMBL/GenBank/DDBJ databases">
        <title>Whole genome shotgun sequence of Cellulomonas oligotrophica NBRC 109435.</title>
        <authorList>
            <person name="Komaki H."/>
            <person name="Tamura T."/>
        </authorList>
    </citation>
    <scope>NUCLEOTIDE SEQUENCE [LARGE SCALE GENOMIC DNA]</scope>
    <source>
        <strain evidence="1 4">NBRC 109435</strain>
    </source>
</reference>
<dbReference type="Proteomes" id="UP000577956">
    <property type="component" value="Unassembled WGS sequence"/>
</dbReference>
<organism evidence="2 3">
    <name type="scientific">Cellulomonas oligotrophica</name>
    <dbReference type="NCBI Taxonomy" id="931536"/>
    <lineage>
        <taxon>Bacteria</taxon>
        <taxon>Bacillati</taxon>
        <taxon>Actinomycetota</taxon>
        <taxon>Actinomycetes</taxon>
        <taxon>Micrococcales</taxon>
        <taxon>Cellulomonadaceae</taxon>
        <taxon>Cellulomonas</taxon>
    </lineage>
</organism>
<evidence type="ECO:0000313" key="2">
    <source>
        <dbReference type="EMBL" id="NYD88062.1"/>
    </source>
</evidence>
<comment type="caution">
    <text evidence="2">The sequence shown here is derived from an EMBL/GenBank/DDBJ whole genome shotgun (WGS) entry which is preliminary data.</text>
</comment>
<keyword evidence="4" id="KW-1185">Reference proteome</keyword>
<name>A0A7Y9FJC0_9CELL</name>
<dbReference type="AlphaFoldDB" id="A0A7Y9FJC0"/>
<dbReference type="EMBL" id="BONN01000008">
    <property type="protein sequence ID" value="GIG33570.1"/>
    <property type="molecule type" value="Genomic_DNA"/>
</dbReference>
<sequence>MDDDRGILVLPSALKRPGIEEADIEHALAFAVRSFDTDDWVMTIGPGRDGGLLEIGHRARWGFRFVVFHAMAARNQFLLHDEGR</sequence>
<proteinExistence type="predicted"/>
<gene>
    <name evidence="2" type="ORF">BKA21_003611</name>
    <name evidence="1" type="ORF">Col01nite_27290</name>
</gene>
<evidence type="ECO:0000313" key="4">
    <source>
        <dbReference type="Proteomes" id="UP000618382"/>
    </source>
</evidence>
<dbReference type="EMBL" id="JACCBK010000001">
    <property type="protein sequence ID" value="NYD88062.1"/>
    <property type="molecule type" value="Genomic_DNA"/>
</dbReference>
<dbReference type="Proteomes" id="UP000618382">
    <property type="component" value="Unassembled WGS sequence"/>
</dbReference>
<accession>A0A7Y9FJC0</accession>
<evidence type="ECO:0000313" key="1">
    <source>
        <dbReference type="EMBL" id="GIG33570.1"/>
    </source>
</evidence>
<reference evidence="2 3" key="1">
    <citation type="submission" date="2020-07" db="EMBL/GenBank/DDBJ databases">
        <title>Sequencing the genomes of 1000 actinobacteria strains.</title>
        <authorList>
            <person name="Klenk H.-P."/>
        </authorList>
    </citation>
    <scope>NUCLEOTIDE SEQUENCE [LARGE SCALE GENOMIC DNA]</scope>
    <source>
        <strain evidence="2 3">DSM 24482</strain>
    </source>
</reference>
<dbReference type="RefSeq" id="WP_239072952.1">
    <property type="nucleotide sequence ID" value="NZ_BAABFI010000006.1"/>
</dbReference>
<evidence type="ECO:0000313" key="3">
    <source>
        <dbReference type="Proteomes" id="UP000577956"/>
    </source>
</evidence>
<protein>
    <submittedName>
        <fullName evidence="2">Uncharacterized protein</fullName>
    </submittedName>
</protein>